<evidence type="ECO:0000313" key="1">
    <source>
        <dbReference type="EMBL" id="GFP29749.1"/>
    </source>
</evidence>
<comment type="caution">
    <text evidence="1">The sequence shown here is derived from an EMBL/GenBank/DDBJ whole genome shotgun (WGS) entry which is preliminary data.</text>
</comment>
<reference evidence="1 2" key="1">
    <citation type="journal article" date="2020" name="Front. Microbiol.">
        <title>Single-cell genomics of novel Actinobacteria with the Wood-Ljungdahl pathway discovered in a serpentinizing system.</title>
        <authorList>
            <person name="Merino N."/>
            <person name="Kawai M."/>
            <person name="Boyd E.S."/>
            <person name="Colman D.R."/>
            <person name="McGlynn S.E."/>
            <person name="Nealson K.H."/>
            <person name="Kurokawa K."/>
            <person name="Hongoh Y."/>
        </authorList>
    </citation>
    <scope>NUCLEOTIDE SEQUENCE [LARGE SCALE GENOMIC DNA]</scope>
    <source>
        <strain evidence="1 2">S34</strain>
    </source>
</reference>
<accession>A0A6V8PAP6</accession>
<sequence length="52" mass="5751">MPLLEDALMGDAQAGGILEGFHSHISGPSQRSLGWISGDSFSSLRFWTLWRM</sequence>
<gene>
    <name evidence="1" type="ORF">HKBW3S34_00669</name>
</gene>
<evidence type="ECO:0000313" key="2">
    <source>
        <dbReference type="Proteomes" id="UP000588083"/>
    </source>
</evidence>
<dbReference type="AlphaFoldDB" id="A0A6V8PAP6"/>
<dbReference type="EMBL" id="BLRZ01000022">
    <property type="protein sequence ID" value="GFP29749.1"/>
    <property type="molecule type" value="Genomic_DNA"/>
</dbReference>
<keyword evidence="2" id="KW-1185">Reference proteome</keyword>
<name>A0A6V8PAP6_9ACTN</name>
<dbReference type="Proteomes" id="UP000588083">
    <property type="component" value="Unassembled WGS sequence"/>
</dbReference>
<protein>
    <submittedName>
        <fullName evidence="1">Uncharacterized protein</fullName>
    </submittedName>
</protein>
<proteinExistence type="predicted"/>
<organism evidence="1 2">
    <name type="scientific">Candidatus Hakubella thermalkaliphila</name>
    <dbReference type="NCBI Taxonomy" id="2754717"/>
    <lineage>
        <taxon>Bacteria</taxon>
        <taxon>Bacillati</taxon>
        <taxon>Actinomycetota</taxon>
        <taxon>Actinomycetota incertae sedis</taxon>
        <taxon>Candidatus Hakubellales</taxon>
        <taxon>Candidatus Hakubellaceae</taxon>
        <taxon>Candidatus Hakubella</taxon>
    </lineage>
</organism>